<name>A0AAD7ERC3_9AGAR</name>
<dbReference type="Proteomes" id="UP001218218">
    <property type="component" value="Unassembled WGS sequence"/>
</dbReference>
<reference evidence="2" key="1">
    <citation type="submission" date="2023-03" db="EMBL/GenBank/DDBJ databases">
        <title>Massive genome expansion in bonnet fungi (Mycena s.s.) driven by repeated elements and novel gene families across ecological guilds.</title>
        <authorList>
            <consortium name="Lawrence Berkeley National Laboratory"/>
            <person name="Harder C.B."/>
            <person name="Miyauchi S."/>
            <person name="Viragh M."/>
            <person name="Kuo A."/>
            <person name="Thoen E."/>
            <person name="Andreopoulos B."/>
            <person name="Lu D."/>
            <person name="Skrede I."/>
            <person name="Drula E."/>
            <person name="Henrissat B."/>
            <person name="Morin E."/>
            <person name="Kohler A."/>
            <person name="Barry K."/>
            <person name="LaButti K."/>
            <person name="Morin E."/>
            <person name="Salamov A."/>
            <person name="Lipzen A."/>
            <person name="Mereny Z."/>
            <person name="Hegedus B."/>
            <person name="Baldrian P."/>
            <person name="Stursova M."/>
            <person name="Weitz H."/>
            <person name="Taylor A."/>
            <person name="Grigoriev I.V."/>
            <person name="Nagy L.G."/>
            <person name="Martin F."/>
            <person name="Kauserud H."/>
        </authorList>
    </citation>
    <scope>NUCLEOTIDE SEQUENCE</scope>
    <source>
        <strain evidence="2">CBHHK002</strain>
    </source>
</reference>
<protein>
    <recommendedName>
        <fullName evidence="4">Zn(2)-C6 fungal-type domain-containing protein</fullName>
    </recommendedName>
</protein>
<comment type="caution">
    <text evidence="2">The sequence shown here is derived from an EMBL/GenBank/DDBJ whole genome shotgun (WGS) entry which is preliminary data.</text>
</comment>
<dbReference type="EMBL" id="JARIHO010000017">
    <property type="protein sequence ID" value="KAJ7348250.1"/>
    <property type="molecule type" value="Genomic_DNA"/>
</dbReference>
<keyword evidence="3" id="KW-1185">Reference proteome</keyword>
<evidence type="ECO:0000313" key="3">
    <source>
        <dbReference type="Proteomes" id="UP001218218"/>
    </source>
</evidence>
<gene>
    <name evidence="2" type="ORF">DFH08DRAFT_147521</name>
</gene>
<feature type="region of interest" description="Disordered" evidence="1">
    <location>
        <begin position="1"/>
        <end position="84"/>
    </location>
</feature>
<dbReference type="AlphaFoldDB" id="A0AAD7ERC3"/>
<feature type="compositionally biased region" description="Basic and acidic residues" evidence="1">
    <location>
        <begin position="64"/>
        <end position="75"/>
    </location>
</feature>
<evidence type="ECO:0000313" key="2">
    <source>
        <dbReference type="EMBL" id="KAJ7348250.1"/>
    </source>
</evidence>
<organism evidence="2 3">
    <name type="scientific">Mycena albidolilacea</name>
    <dbReference type="NCBI Taxonomy" id="1033008"/>
    <lineage>
        <taxon>Eukaryota</taxon>
        <taxon>Fungi</taxon>
        <taxon>Dikarya</taxon>
        <taxon>Basidiomycota</taxon>
        <taxon>Agaricomycotina</taxon>
        <taxon>Agaricomycetes</taxon>
        <taxon>Agaricomycetidae</taxon>
        <taxon>Agaricales</taxon>
        <taxon>Marasmiineae</taxon>
        <taxon>Mycenaceae</taxon>
        <taxon>Mycena</taxon>
    </lineage>
</organism>
<evidence type="ECO:0000256" key="1">
    <source>
        <dbReference type="SAM" id="MobiDB-lite"/>
    </source>
</evidence>
<accession>A0AAD7ERC3</accession>
<sequence>MQQRPAGPQLPSIRTLHPYLPPPGPQAAMDPGPSTSTSNYTPAPPTPSHGYPYPASSYADSEGDEQREHEGNEPPKKKRRRQALSCTECKRRKIRCDRCASIRFSFRC</sequence>
<proteinExistence type="predicted"/>
<evidence type="ECO:0008006" key="4">
    <source>
        <dbReference type="Google" id="ProtNLM"/>
    </source>
</evidence>